<dbReference type="EMBL" id="JACMSC010000013">
    <property type="protein sequence ID" value="KAG6493552.1"/>
    <property type="molecule type" value="Genomic_DNA"/>
</dbReference>
<feature type="domain" description="Ribosome biogenesis protein BMS1/TSR1 C-terminal" evidence="2">
    <location>
        <begin position="194"/>
        <end position="417"/>
    </location>
</feature>
<reference evidence="3 4" key="1">
    <citation type="submission" date="2020-08" db="EMBL/GenBank/DDBJ databases">
        <title>Plant Genome Project.</title>
        <authorList>
            <person name="Zhang R.-G."/>
        </authorList>
    </citation>
    <scope>NUCLEOTIDE SEQUENCE [LARGE SCALE GENOMIC DNA]</scope>
    <source>
        <tissue evidence="3">Rhizome</tissue>
    </source>
</reference>
<comment type="caution">
    <text evidence="3">The sequence shown here is derived from an EMBL/GenBank/DDBJ whole genome shotgun (WGS) entry which is preliminary data.</text>
</comment>
<dbReference type="Pfam" id="PF04950">
    <property type="entry name" value="RIBIOP_C"/>
    <property type="match status" value="1"/>
</dbReference>
<dbReference type="GO" id="GO:0000462">
    <property type="term" value="P:maturation of SSU-rRNA from tricistronic rRNA transcript (SSU-rRNA, 5.8S rRNA, LSU-rRNA)"/>
    <property type="evidence" value="ECO:0007669"/>
    <property type="project" value="TreeGrafter"/>
</dbReference>
<dbReference type="PANTHER" id="PTHR12858">
    <property type="entry name" value="RIBOSOME BIOGENESIS PROTEIN"/>
    <property type="match status" value="1"/>
</dbReference>
<protein>
    <recommendedName>
        <fullName evidence="2">Ribosome biogenesis protein BMS1/TSR1 C-terminal domain-containing protein</fullName>
    </recommendedName>
</protein>
<dbReference type="GO" id="GO:0005525">
    <property type="term" value="F:GTP binding"/>
    <property type="evidence" value="ECO:0007669"/>
    <property type="project" value="TreeGrafter"/>
</dbReference>
<evidence type="ECO:0000259" key="2">
    <source>
        <dbReference type="SMART" id="SM01362"/>
    </source>
</evidence>
<dbReference type="SMART" id="SM01362">
    <property type="entry name" value="DUF663"/>
    <property type="match status" value="1"/>
</dbReference>
<dbReference type="GO" id="GO:0034511">
    <property type="term" value="F:U3 snoRNA binding"/>
    <property type="evidence" value="ECO:0007669"/>
    <property type="project" value="TreeGrafter"/>
</dbReference>
<dbReference type="InterPro" id="IPR039761">
    <property type="entry name" value="Bms1/Tsr1"/>
</dbReference>
<organism evidence="3 4">
    <name type="scientific">Zingiber officinale</name>
    <name type="common">Ginger</name>
    <name type="synonym">Amomum zingiber</name>
    <dbReference type="NCBI Taxonomy" id="94328"/>
    <lineage>
        <taxon>Eukaryota</taxon>
        <taxon>Viridiplantae</taxon>
        <taxon>Streptophyta</taxon>
        <taxon>Embryophyta</taxon>
        <taxon>Tracheophyta</taxon>
        <taxon>Spermatophyta</taxon>
        <taxon>Magnoliopsida</taxon>
        <taxon>Liliopsida</taxon>
        <taxon>Zingiberales</taxon>
        <taxon>Zingiberaceae</taxon>
        <taxon>Zingiber</taxon>
    </lineage>
</organism>
<sequence>MGGLRTQANKAHKSRFASKASRQLHRISGTVNKRIGKPDSHRKAVKGARTSRIQRGKMARVTNRDFRNEIDMATEAEMAEAETNNKERKLVRTRLPQGTSDYQAAWIVEDTDDDLDLSDEDHDGMIMDEHEGQTAQEDSDHSEIDGQFISQNFDNKTIGDTEMADDENMTKEQIEAEIKKIKEAYVDDQEFPDEVETPIDVPAKKRFAKYRGLKNHCPLNMQEFLLDNFAKTQKNVLAKMLEVDEGNMNECAPIGSYVRLYLKNVPLDVAARISLPSRKVPVLVCGLLRHESKMSVLHFRVPSVFGKDLEVEESSTCFICRPLFSSDNLNSDKHKMERFLHAGRYSVATVYARISFPSLPLVVLKIQDGEAPAVAAIGSLKSVDPDRIILKKIILTGHSKSINLRRYLYLDYVYYPELITHKISVAATLKEFQNRSPSYGTCFIILRMSDGSRQVSPAFFGDVLKVPFEVPDTFSP</sequence>
<dbReference type="InterPro" id="IPR007034">
    <property type="entry name" value="BMS1_TSR1_C"/>
</dbReference>
<evidence type="ECO:0000256" key="1">
    <source>
        <dbReference type="SAM" id="MobiDB-lite"/>
    </source>
</evidence>
<evidence type="ECO:0000313" key="3">
    <source>
        <dbReference type="EMBL" id="KAG6493552.1"/>
    </source>
</evidence>
<gene>
    <name evidence="3" type="ORF">ZIOFF_048544</name>
</gene>
<proteinExistence type="predicted"/>
<keyword evidence="4" id="KW-1185">Reference proteome</keyword>
<dbReference type="AlphaFoldDB" id="A0A8J5FWR1"/>
<name>A0A8J5FWR1_ZINOF</name>
<dbReference type="GO" id="GO:0000479">
    <property type="term" value="P:endonucleolytic cleavage of tricistronic rRNA transcript (SSU-rRNA, 5.8S rRNA, LSU-rRNA)"/>
    <property type="evidence" value="ECO:0007669"/>
    <property type="project" value="TreeGrafter"/>
</dbReference>
<dbReference type="GO" id="GO:0003924">
    <property type="term" value="F:GTPase activity"/>
    <property type="evidence" value="ECO:0007669"/>
    <property type="project" value="TreeGrafter"/>
</dbReference>
<dbReference type="Proteomes" id="UP000734854">
    <property type="component" value="Unassembled WGS sequence"/>
</dbReference>
<feature type="region of interest" description="Disordered" evidence="1">
    <location>
        <begin position="1"/>
        <end position="53"/>
    </location>
</feature>
<dbReference type="GO" id="GO:0030688">
    <property type="term" value="C:preribosome, small subunit precursor"/>
    <property type="evidence" value="ECO:0007669"/>
    <property type="project" value="TreeGrafter"/>
</dbReference>
<dbReference type="PANTHER" id="PTHR12858:SF1">
    <property type="entry name" value="PRE-RRNA-PROCESSING PROTEIN TSR1 HOMOLOG"/>
    <property type="match status" value="1"/>
</dbReference>
<accession>A0A8J5FWR1</accession>
<evidence type="ECO:0000313" key="4">
    <source>
        <dbReference type="Proteomes" id="UP000734854"/>
    </source>
</evidence>